<dbReference type="GO" id="GO:0032259">
    <property type="term" value="P:methylation"/>
    <property type="evidence" value="ECO:0007669"/>
    <property type="project" value="UniProtKB-KW"/>
</dbReference>
<dbReference type="GO" id="GO:0008168">
    <property type="term" value="F:methyltransferase activity"/>
    <property type="evidence" value="ECO:0007669"/>
    <property type="project" value="UniProtKB-KW"/>
</dbReference>
<dbReference type="AlphaFoldDB" id="A0A972FR08"/>
<dbReference type="InterPro" id="IPR029063">
    <property type="entry name" value="SAM-dependent_MTases_sf"/>
</dbReference>
<dbReference type="Gene3D" id="3.40.50.150">
    <property type="entry name" value="Vaccinia Virus protein VP39"/>
    <property type="match status" value="1"/>
</dbReference>
<feature type="signal peptide" evidence="1">
    <location>
        <begin position="1"/>
        <end position="22"/>
    </location>
</feature>
<keyword evidence="1" id="KW-0732">Signal</keyword>
<evidence type="ECO:0000313" key="2">
    <source>
        <dbReference type="EMBL" id="NMH64152.1"/>
    </source>
</evidence>
<dbReference type="RefSeq" id="WP_169562850.1">
    <property type="nucleotide sequence ID" value="NZ_JAAXYH010000002.1"/>
</dbReference>
<dbReference type="Proteomes" id="UP000737113">
    <property type="component" value="Unassembled WGS sequence"/>
</dbReference>
<reference evidence="2" key="1">
    <citation type="submission" date="2020-04" db="EMBL/GenBank/DDBJ databases">
        <title>Description of Shewanella salipaludis sp. nov., isolated from a salt marsh.</title>
        <authorList>
            <person name="Park S."/>
            <person name="Yoon J.-H."/>
        </authorList>
    </citation>
    <scope>NUCLEOTIDE SEQUENCE</scope>
    <source>
        <strain evidence="2">SHSM-M6</strain>
    </source>
</reference>
<keyword evidence="2" id="KW-0489">Methyltransferase</keyword>
<organism evidence="2 3">
    <name type="scientific">Shewanella salipaludis</name>
    <dbReference type="NCBI Taxonomy" id="2723052"/>
    <lineage>
        <taxon>Bacteria</taxon>
        <taxon>Pseudomonadati</taxon>
        <taxon>Pseudomonadota</taxon>
        <taxon>Gammaproteobacteria</taxon>
        <taxon>Alteromonadales</taxon>
        <taxon>Shewanellaceae</taxon>
        <taxon>Shewanella</taxon>
    </lineage>
</organism>
<sequence length="276" mass="30071">MKITSICASLLLTGLVSVQALAAAPEPSQDALAQAVKSDFRQAKNSLRDEYRHPQDTLNFFGINSSQTVIELWPGGGWYAEILGPYLAKDGHYVAANFETEPSQDTQGNRYRAKNGKKFAAWLAQHRDVLGAASTVTLDPPAKLTLGADKSADLVLTFRNLHNWAMQDQLEGIFDAAFRVLKDGGVFGVVEHRAKPGMDPDSGYMVPEQVIALASKAGFVLAASSEINANPKDSKDYSRGVWTLPPVLALGQQDRDKYLAIGESDRMTLKFIKKSS</sequence>
<dbReference type="PIRSF" id="PIRSF031679">
    <property type="entry name" value="Mtase_Alr7345_prd"/>
    <property type="match status" value="1"/>
</dbReference>
<keyword evidence="2" id="KW-0808">Transferase</keyword>
<evidence type="ECO:0000313" key="3">
    <source>
        <dbReference type="Proteomes" id="UP000737113"/>
    </source>
</evidence>
<dbReference type="EMBL" id="JAAXYH010000002">
    <property type="protein sequence ID" value="NMH64152.1"/>
    <property type="molecule type" value="Genomic_DNA"/>
</dbReference>
<accession>A0A972FR08</accession>
<gene>
    <name evidence="2" type="ORF">HC757_03040</name>
</gene>
<protein>
    <submittedName>
        <fullName evidence="2">Class I SAM-dependent methyltransferase</fullName>
    </submittedName>
</protein>
<name>A0A972FR08_9GAMM</name>
<dbReference type="SUPFAM" id="SSF53335">
    <property type="entry name" value="S-adenosyl-L-methionine-dependent methyltransferases"/>
    <property type="match status" value="1"/>
</dbReference>
<evidence type="ECO:0000256" key="1">
    <source>
        <dbReference type="SAM" id="SignalP"/>
    </source>
</evidence>
<dbReference type="InterPro" id="IPR016980">
    <property type="entry name" value="S-AdoMet-dep_MeTrfase_Alr7345"/>
</dbReference>
<keyword evidence="3" id="KW-1185">Reference proteome</keyword>
<feature type="chain" id="PRO_5036787589" evidence="1">
    <location>
        <begin position="23"/>
        <end position="276"/>
    </location>
</feature>
<proteinExistence type="predicted"/>
<comment type="caution">
    <text evidence="2">The sequence shown here is derived from an EMBL/GenBank/DDBJ whole genome shotgun (WGS) entry which is preliminary data.</text>
</comment>